<dbReference type="GO" id="GO:0005730">
    <property type="term" value="C:nucleolus"/>
    <property type="evidence" value="ECO:0007669"/>
    <property type="project" value="TreeGrafter"/>
</dbReference>
<gene>
    <name evidence="1" type="ORF">BS47DRAFT_1344070</name>
</gene>
<reference evidence="1" key="1">
    <citation type="journal article" date="2020" name="Nat. Commun.">
        <title>Large-scale genome sequencing of mycorrhizal fungi provides insights into the early evolution of symbiotic traits.</title>
        <authorList>
            <person name="Miyauchi S."/>
            <person name="Kiss E."/>
            <person name="Kuo A."/>
            <person name="Drula E."/>
            <person name="Kohler A."/>
            <person name="Sanchez-Garcia M."/>
            <person name="Morin E."/>
            <person name="Andreopoulos B."/>
            <person name="Barry K.W."/>
            <person name="Bonito G."/>
            <person name="Buee M."/>
            <person name="Carver A."/>
            <person name="Chen C."/>
            <person name="Cichocki N."/>
            <person name="Clum A."/>
            <person name="Culley D."/>
            <person name="Crous P.W."/>
            <person name="Fauchery L."/>
            <person name="Girlanda M."/>
            <person name="Hayes R.D."/>
            <person name="Keri Z."/>
            <person name="LaButti K."/>
            <person name="Lipzen A."/>
            <person name="Lombard V."/>
            <person name="Magnuson J."/>
            <person name="Maillard F."/>
            <person name="Murat C."/>
            <person name="Nolan M."/>
            <person name="Ohm R.A."/>
            <person name="Pangilinan J."/>
            <person name="Pereira M.F."/>
            <person name="Perotto S."/>
            <person name="Peter M."/>
            <person name="Pfister S."/>
            <person name="Riley R."/>
            <person name="Sitrit Y."/>
            <person name="Stielow J.B."/>
            <person name="Szollosi G."/>
            <person name="Zifcakova L."/>
            <person name="Stursova M."/>
            <person name="Spatafora J.W."/>
            <person name="Tedersoo L."/>
            <person name="Vaario L.M."/>
            <person name="Yamada A."/>
            <person name="Yan M."/>
            <person name="Wang P."/>
            <person name="Xu J."/>
            <person name="Bruns T."/>
            <person name="Baldrian P."/>
            <person name="Vilgalys R."/>
            <person name="Dunand C."/>
            <person name="Henrissat B."/>
            <person name="Grigoriev I.V."/>
            <person name="Hibbett D."/>
            <person name="Nagy L.G."/>
            <person name="Martin F.M."/>
        </authorList>
    </citation>
    <scope>NUCLEOTIDE SEQUENCE</scope>
    <source>
        <strain evidence="1">UP504</strain>
    </source>
</reference>
<evidence type="ECO:0000313" key="2">
    <source>
        <dbReference type="Proteomes" id="UP000886523"/>
    </source>
</evidence>
<evidence type="ECO:0000313" key="1">
    <source>
        <dbReference type="EMBL" id="KAF9513592.1"/>
    </source>
</evidence>
<dbReference type="Proteomes" id="UP000886523">
    <property type="component" value="Unassembled WGS sequence"/>
</dbReference>
<proteinExistence type="predicted"/>
<organism evidence="1 2">
    <name type="scientific">Hydnum rufescens UP504</name>
    <dbReference type="NCBI Taxonomy" id="1448309"/>
    <lineage>
        <taxon>Eukaryota</taxon>
        <taxon>Fungi</taxon>
        <taxon>Dikarya</taxon>
        <taxon>Basidiomycota</taxon>
        <taxon>Agaricomycotina</taxon>
        <taxon>Agaricomycetes</taxon>
        <taxon>Cantharellales</taxon>
        <taxon>Hydnaceae</taxon>
        <taxon>Hydnum</taxon>
    </lineage>
</organism>
<dbReference type="PANTHER" id="PTHR13282">
    <property type="entry name" value="PROTEIN FAM32A"/>
    <property type="match status" value="1"/>
</dbReference>
<keyword evidence="2" id="KW-1185">Reference proteome</keyword>
<dbReference type="OrthoDB" id="205403at2759"/>
<comment type="caution">
    <text evidence="1">The sequence shown here is derived from an EMBL/GenBank/DDBJ whole genome shotgun (WGS) entry which is preliminary data.</text>
</comment>
<name>A0A9P6DTT6_9AGAM</name>
<dbReference type="PANTHER" id="PTHR13282:SF6">
    <property type="entry name" value="PROTEIN FAM32A"/>
    <property type="match status" value="1"/>
</dbReference>
<dbReference type="InterPro" id="IPR013865">
    <property type="entry name" value="FAM32A"/>
</dbReference>
<dbReference type="EMBL" id="MU128970">
    <property type="protein sequence ID" value="KAF9513592.1"/>
    <property type="molecule type" value="Genomic_DNA"/>
</dbReference>
<protein>
    <submittedName>
        <fullName evidence="1">Uncharacterized protein</fullName>
    </submittedName>
</protein>
<dbReference type="AlphaFoldDB" id="A0A9P6DTT6"/>
<accession>A0A9P6DTT6</accession>
<sequence>MTEAQRRFEEVQRQRLAEKVAKLATKTHKDRVHEFNEKLELLSEHHDIPKVGPG</sequence>